<accession>A0A8S9FYL0</accession>
<sequence>MPSGSFPIRYLGVPLCTKKLSLQNCEPLIHQVRSRFTSWSAKILSFAGRLLLIKTVIAGITTFWSSAFTLPKSCISRINSLCGCFLWKGNLEGHHTARVAWSEVTKTKGEGGLGIHDLQCWNKAACLKFTWLLFFRQGSIWVAWFRSEILRDDISNFWTVKPNQSMSWMARKLLKMRDTIYPWIHLRVGNGINTRFWSDNWSPYGNLANYLSATRTSHLGIPWKANLASLNRMIGWGLQTPPTCLLCNLGIETRDHLLFACPFSFGVWNAIAARCSLAATPDWTSTLIRMQTLPIKSLTSQLSLVLAGNDLLDLD</sequence>
<organism evidence="2 3">
    <name type="scientific">Brassica cretica</name>
    <name type="common">Mustard</name>
    <dbReference type="NCBI Taxonomy" id="69181"/>
    <lineage>
        <taxon>Eukaryota</taxon>
        <taxon>Viridiplantae</taxon>
        <taxon>Streptophyta</taxon>
        <taxon>Embryophyta</taxon>
        <taxon>Tracheophyta</taxon>
        <taxon>Spermatophyta</taxon>
        <taxon>Magnoliopsida</taxon>
        <taxon>eudicotyledons</taxon>
        <taxon>Gunneridae</taxon>
        <taxon>Pentapetalae</taxon>
        <taxon>rosids</taxon>
        <taxon>malvids</taxon>
        <taxon>Brassicales</taxon>
        <taxon>Brassicaceae</taxon>
        <taxon>Brassiceae</taxon>
        <taxon>Brassica</taxon>
    </lineage>
</organism>
<name>A0A8S9FYL0_BRACR</name>
<dbReference type="Pfam" id="PF13966">
    <property type="entry name" value="zf-RVT"/>
    <property type="match status" value="1"/>
</dbReference>
<evidence type="ECO:0000259" key="1">
    <source>
        <dbReference type="Pfam" id="PF13966"/>
    </source>
</evidence>
<evidence type="ECO:0000313" key="2">
    <source>
        <dbReference type="EMBL" id="KAF2538760.1"/>
    </source>
</evidence>
<dbReference type="PANTHER" id="PTHR33116">
    <property type="entry name" value="REVERSE TRANSCRIPTASE ZINC-BINDING DOMAIN-CONTAINING PROTEIN-RELATED-RELATED"/>
    <property type="match status" value="1"/>
</dbReference>
<protein>
    <recommendedName>
        <fullName evidence="1">Reverse transcriptase zinc-binding domain-containing protein</fullName>
    </recommendedName>
</protein>
<feature type="domain" description="Reverse transcriptase zinc-binding" evidence="1">
    <location>
        <begin position="223"/>
        <end position="268"/>
    </location>
</feature>
<gene>
    <name evidence="2" type="ORF">F2Q68_00020438</name>
</gene>
<proteinExistence type="predicted"/>
<dbReference type="PANTHER" id="PTHR33116:SF80">
    <property type="entry name" value="REVERSE TRANSCRIPTASE ZINC-BINDING DOMAIN-CONTAINING PROTEIN"/>
    <property type="match status" value="1"/>
</dbReference>
<comment type="caution">
    <text evidence="2">The sequence shown here is derived from an EMBL/GenBank/DDBJ whole genome shotgun (WGS) entry which is preliminary data.</text>
</comment>
<dbReference type="Proteomes" id="UP000712281">
    <property type="component" value="Unassembled WGS sequence"/>
</dbReference>
<evidence type="ECO:0000313" key="3">
    <source>
        <dbReference type="Proteomes" id="UP000712281"/>
    </source>
</evidence>
<dbReference type="EMBL" id="QGKW02002228">
    <property type="protein sequence ID" value="KAF2538760.1"/>
    <property type="molecule type" value="Genomic_DNA"/>
</dbReference>
<dbReference type="AlphaFoldDB" id="A0A8S9FYL0"/>
<reference evidence="2" key="1">
    <citation type="submission" date="2019-12" db="EMBL/GenBank/DDBJ databases">
        <title>Genome sequencing and annotation of Brassica cretica.</title>
        <authorList>
            <person name="Studholme D.J."/>
            <person name="Sarris P.F."/>
        </authorList>
    </citation>
    <scope>NUCLEOTIDE SEQUENCE</scope>
    <source>
        <strain evidence="2">PFS-001/15</strain>
        <tissue evidence="2">Leaf</tissue>
    </source>
</reference>
<dbReference type="InterPro" id="IPR026960">
    <property type="entry name" value="RVT-Znf"/>
</dbReference>